<dbReference type="EMBL" id="MELI01000030">
    <property type="protein sequence ID" value="OFW34832.1"/>
    <property type="molecule type" value="Genomic_DNA"/>
</dbReference>
<comment type="caution">
    <text evidence="2">The sequence shown here is derived from an EMBL/GenBank/DDBJ whole genome shotgun (WGS) entry which is preliminary data.</text>
</comment>
<keyword evidence="1" id="KW-0812">Transmembrane</keyword>
<name>A0A1F2UPE0_9ACTN</name>
<dbReference type="Proteomes" id="UP000178086">
    <property type="component" value="Unassembled WGS sequence"/>
</dbReference>
<reference evidence="2 3" key="1">
    <citation type="journal article" date="2016" name="Nat. Commun.">
        <title>Thousands of microbial genomes shed light on interconnected biogeochemical processes in an aquifer system.</title>
        <authorList>
            <person name="Anantharaman K."/>
            <person name="Brown C.T."/>
            <person name="Hug L.A."/>
            <person name="Sharon I."/>
            <person name="Castelle C.J."/>
            <person name="Probst A.J."/>
            <person name="Thomas B.C."/>
            <person name="Singh A."/>
            <person name="Wilkins M.J."/>
            <person name="Karaoz U."/>
            <person name="Brodie E.L."/>
            <person name="Williams K.H."/>
            <person name="Hubbard S.S."/>
            <person name="Banfield J.F."/>
        </authorList>
    </citation>
    <scope>NUCLEOTIDE SEQUENCE [LARGE SCALE GENOMIC DNA]</scope>
</reference>
<protein>
    <submittedName>
        <fullName evidence="2">Uncharacterized protein</fullName>
    </submittedName>
</protein>
<evidence type="ECO:0000256" key="1">
    <source>
        <dbReference type="SAM" id="Phobius"/>
    </source>
</evidence>
<proteinExistence type="predicted"/>
<organism evidence="2 3">
    <name type="scientific">Candidatus Aquicultor primus</name>
    <dbReference type="NCBI Taxonomy" id="1797195"/>
    <lineage>
        <taxon>Bacteria</taxon>
        <taxon>Bacillati</taxon>
        <taxon>Actinomycetota</taxon>
        <taxon>Candidatus Aquicultoria</taxon>
        <taxon>Candidatus Aquicultorales</taxon>
        <taxon>Candidatus Aquicultoraceae</taxon>
        <taxon>Candidatus Aquicultor</taxon>
    </lineage>
</organism>
<keyword evidence="1" id="KW-1133">Transmembrane helix</keyword>
<feature type="transmembrane region" description="Helical" evidence="1">
    <location>
        <begin position="37"/>
        <end position="56"/>
    </location>
</feature>
<dbReference type="AlphaFoldDB" id="A0A1F2UPE0"/>
<keyword evidence="1" id="KW-0472">Membrane</keyword>
<sequence length="64" mass="7293">MKAYRKQIGLLCFIIAGLAWPIGFAMGYKMPQVLPVHLLFIFSGILLRGSHLVEVLKQKKRVRP</sequence>
<evidence type="ECO:0000313" key="3">
    <source>
        <dbReference type="Proteomes" id="UP000178086"/>
    </source>
</evidence>
<gene>
    <name evidence="2" type="ORF">A2074_02940</name>
</gene>
<accession>A0A1F2UPE0</accession>
<evidence type="ECO:0000313" key="2">
    <source>
        <dbReference type="EMBL" id="OFW34832.1"/>
    </source>
</evidence>